<evidence type="ECO:0000256" key="6">
    <source>
        <dbReference type="HAMAP-Rule" id="MF_01081"/>
    </source>
</evidence>
<dbReference type="AlphaFoldDB" id="A8MA72"/>
<dbReference type="Proteomes" id="UP000001137">
    <property type="component" value="Chromosome"/>
</dbReference>
<feature type="domain" description="PUA" evidence="7">
    <location>
        <begin position="244"/>
        <end position="318"/>
    </location>
</feature>
<dbReference type="PANTHER" id="PTHR23127">
    <property type="entry name" value="CENTROMERE/MICROTUBULE BINDING PROTEIN CBF5"/>
    <property type="match status" value="1"/>
</dbReference>
<dbReference type="OrthoDB" id="35866at2157"/>
<dbReference type="Gene3D" id="3.30.2350.10">
    <property type="entry name" value="Pseudouridine synthase"/>
    <property type="match status" value="1"/>
</dbReference>
<dbReference type="GO" id="GO:0160148">
    <property type="term" value="F:tRNA pseudouridine(55) synthase activity"/>
    <property type="evidence" value="ECO:0007669"/>
    <property type="project" value="UniProtKB-EC"/>
</dbReference>
<dbReference type="InterPro" id="IPR002501">
    <property type="entry name" value="PsdUridine_synth_N"/>
</dbReference>
<dbReference type="InterPro" id="IPR012960">
    <property type="entry name" value="Dyskerin-like"/>
</dbReference>
<protein>
    <recommendedName>
        <fullName evidence="6">Probable tRNA pseudouridine synthase B</fullName>
        <ecNumber evidence="6">5.4.99.25</ecNumber>
    </recommendedName>
    <alternativeName>
        <fullName evidence="6">tRNA pseudouridine(55) synthase</fullName>
        <shortName evidence="6">Psi55 synthase</shortName>
    </alternativeName>
    <alternativeName>
        <fullName evidence="6">tRNA pseudouridylate synthase</fullName>
    </alternativeName>
    <alternativeName>
        <fullName evidence="6">tRNA-uridine isomerase</fullName>
    </alternativeName>
</protein>
<keyword evidence="3 6" id="KW-0413">Isomerase</keyword>
<dbReference type="SUPFAM" id="SSF55120">
    <property type="entry name" value="Pseudouridine synthase"/>
    <property type="match status" value="1"/>
</dbReference>
<dbReference type="SMART" id="SM01136">
    <property type="entry name" value="DKCLD"/>
    <property type="match status" value="1"/>
</dbReference>
<keyword evidence="2 6" id="KW-0819">tRNA processing</keyword>
<dbReference type="HAMAP" id="MF_01081">
    <property type="entry name" value="TruB_arch"/>
    <property type="match status" value="1"/>
</dbReference>
<sequence length="335" mass="37506">MFNVLNCSGERIIKVKVDEGTDPRYGVNPYERRIEEYINYGFIILDKPRGPTSSEVVAWVKKLLNISKAGHSGTLDPGVSGVLPIALGDSTKVLQGISNVDKEYVGVMLLHSTVDQERVKAVFREFTGKIYQRPPLKSAVKRRIRVKTVYSLDIMEFDGRYVLFKADVESGTYIRKLCYDIGEVLGVGASMRELRRTRVGCFREENTVNLNTLREAYSLWRDYGDESLLRRLIRPVEEMVIHLPRIYIRDSAVDAIAHGASLAAPGVAKVEEGIRSGQLVALMTLKGELVALAESTASTNEILNMNRGIVAKPTRVIMPRGVYPSTWRRTSKQAT</sequence>
<dbReference type="InterPro" id="IPR032819">
    <property type="entry name" value="TruB_C"/>
</dbReference>
<dbReference type="RefSeq" id="WP_012185224.1">
    <property type="nucleotide sequence ID" value="NC_009954.1"/>
</dbReference>
<dbReference type="GO" id="GO:0031120">
    <property type="term" value="P:snRNA pseudouridine synthesis"/>
    <property type="evidence" value="ECO:0007669"/>
    <property type="project" value="TreeGrafter"/>
</dbReference>
<dbReference type="GO" id="GO:0003723">
    <property type="term" value="F:RNA binding"/>
    <property type="evidence" value="ECO:0007669"/>
    <property type="project" value="InterPro"/>
</dbReference>
<dbReference type="InterPro" id="IPR004802">
    <property type="entry name" value="tRNA_PsdUridine_synth_B_fam"/>
</dbReference>
<dbReference type="KEGG" id="cma:Cmaq_0155"/>
<dbReference type="FunFam" id="3.30.2350.10:FF:000001">
    <property type="entry name" value="H/ACA ribonucleoprotein complex subunit CBF5"/>
    <property type="match status" value="1"/>
</dbReference>
<comment type="function">
    <text evidence="4 6">Could be responsible for synthesis of pseudouridine from uracil-55 in the psi GC loop of transfer RNAs.</text>
</comment>
<dbReference type="eggNOG" id="arCOG00987">
    <property type="taxonomic scope" value="Archaea"/>
</dbReference>
<evidence type="ECO:0000256" key="4">
    <source>
        <dbReference type="ARBA" id="ARBA00060072"/>
    </source>
</evidence>
<dbReference type="GO" id="GO:0031119">
    <property type="term" value="P:tRNA pseudouridine synthesis"/>
    <property type="evidence" value="ECO:0007669"/>
    <property type="project" value="UniProtKB-UniRule"/>
</dbReference>
<dbReference type="InterPro" id="IPR036974">
    <property type="entry name" value="PUA_sf"/>
</dbReference>
<evidence type="ECO:0000256" key="5">
    <source>
        <dbReference type="ARBA" id="ARBA00060775"/>
    </source>
</evidence>
<dbReference type="GeneID" id="5709404"/>
<dbReference type="Gene3D" id="2.30.130.10">
    <property type="entry name" value="PUA domain"/>
    <property type="match status" value="1"/>
</dbReference>
<dbReference type="InterPro" id="IPR020103">
    <property type="entry name" value="PsdUridine_synth_cat_dom_sf"/>
</dbReference>
<dbReference type="CDD" id="cd21148">
    <property type="entry name" value="PUA_Cbf5"/>
    <property type="match status" value="1"/>
</dbReference>
<evidence type="ECO:0000256" key="3">
    <source>
        <dbReference type="ARBA" id="ARBA00023235"/>
    </source>
</evidence>
<evidence type="ECO:0000256" key="1">
    <source>
        <dbReference type="ARBA" id="ARBA00000385"/>
    </source>
</evidence>
<evidence type="ECO:0000313" key="9">
    <source>
        <dbReference type="EMBL" id="ABW01004.1"/>
    </source>
</evidence>
<feature type="domain" description="Dyskerin-like" evidence="8">
    <location>
        <begin position="9"/>
        <end position="57"/>
    </location>
</feature>
<dbReference type="NCBIfam" id="TIGR00425">
    <property type="entry name" value="CBF5"/>
    <property type="match status" value="1"/>
</dbReference>
<dbReference type="Pfam" id="PF01472">
    <property type="entry name" value="PUA"/>
    <property type="match status" value="1"/>
</dbReference>
<dbReference type="PANTHER" id="PTHR23127:SF0">
    <property type="entry name" value="H_ACA RIBONUCLEOPROTEIN COMPLEX SUBUNIT DKC1"/>
    <property type="match status" value="1"/>
</dbReference>
<dbReference type="Pfam" id="PF08068">
    <property type="entry name" value="DKCLD"/>
    <property type="match status" value="1"/>
</dbReference>
<evidence type="ECO:0000256" key="2">
    <source>
        <dbReference type="ARBA" id="ARBA00022694"/>
    </source>
</evidence>
<keyword evidence="10" id="KW-1185">Reference proteome</keyword>
<proteinExistence type="inferred from homology"/>
<reference evidence="9 10" key="1">
    <citation type="submission" date="2007-10" db="EMBL/GenBank/DDBJ databases">
        <title>Complete sequence of Caldivirga maquilingensis IC-167.</title>
        <authorList>
            <consortium name="US DOE Joint Genome Institute"/>
            <person name="Copeland A."/>
            <person name="Lucas S."/>
            <person name="Lapidus A."/>
            <person name="Barry K."/>
            <person name="Glavina del Rio T."/>
            <person name="Dalin E."/>
            <person name="Tice H."/>
            <person name="Pitluck S."/>
            <person name="Saunders E."/>
            <person name="Brettin T."/>
            <person name="Bruce D."/>
            <person name="Detter J.C."/>
            <person name="Han C."/>
            <person name="Schmutz J."/>
            <person name="Larimer F."/>
            <person name="Land M."/>
            <person name="Hauser L."/>
            <person name="Kyrpides N."/>
            <person name="Ivanova N."/>
            <person name="Biddle J.F."/>
            <person name="Zhang Z."/>
            <person name="Fitz-Gibbon S.T."/>
            <person name="Lowe T.M."/>
            <person name="Saltikov C."/>
            <person name="House C.H."/>
            <person name="Richardson P."/>
        </authorList>
    </citation>
    <scope>NUCLEOTIDE SEQUENCE [LARGE SCALE GENOMIC DNA]</scope>
    <source>
        <strain evidence="10">ATCC 700844 / DSM 13496 / JCM 10307 / IC-167</strain>
    </source>
</reference>
<gene>
    <name evidence="6" type="primary">truB</name>
    <name evidence="9" type="ordered locus">Cmaq_0155</name>
</gene>
<dbReference type="GO" id="GO:1990481">
    <property type="term" value="P:mRNA pseudouridine synthesis"/>
    <property type="evidence" value="ECO:0007669"/>
    <property type="project" value="TreeGrafter"/>
</dbReference>
<dbReference type="InterPro" id="IPR026326">
    <property type="entry name" value="TruB_arch"/>
</dbReference>
<evidence type="ECO:0000259" key="8">
    <source>
        <dbReference type="SMART" id="SM01136"/>
    </source>
</evidence>
<feature type="active site" description="Nucleophile" evidence="6">
    <location>
        <position position="76"/>
    </location>
</feature>
<comment type="catalytic activity">
    <reaction evidence="1 6">
        <text>uridine(55) in tRNA = pseudouridine(55) in tRNA</text>
        <dbReference type="Rhea" id="RHEA:42532"/>
        <dbReference type="Rhea" id="RHEA-COMP:10101"/>
        <dbReference type="Rhea" id="RHEA-COMP:10102"/>
        <dbReference type="ChEBI" id="CHEBI:65314"/>
        <dbReference type="ChEBI" id="CHEBI:65315"/>
        <dbReference type="EC" id="5.4.99.25"/>
    </reaction>
</comment>
<name>A8MA72_CALMQ</name>
<dbReference type="InterPro" id="IPR015947">
    <property type="entry name" value="PUA-like_sf"/>
</dbReference>
<evidence type="ECO:0000313" key="10">
    <source>
        <dbReference type="Proteomes" id="UP000001137"/>
    </source>
</evidence>
<dbReference type="STRING" id="397948.Cmaq_0155"/>
<organism evidence="9 10">
    <name type="scientific">Caldivirga maquilingensis (strain ATCC 700844 / DSM 13496 / JCM 10307 / IC-167)</name>
    <dbReference type="NCBI Taxonomy" id="397948"/>
    <lineage>
        <taxon>Archaea</taxon>
        <taxon>Thermoproteota</taxon>
        <taxon>Thermoprotei</taxon>
        <taxon>Thermoproteales</taxon>
        <taxon>Thermoproteaceae</taxon>
        <taxon>Caldivirga</taxon>
    </lineage>
</organism>
<dbReference type="GO" id="GO:0000495">
    <property type="term" value="P:box H/ACA sno(s)RNA 3'-end processing"/>
    <property type="evidence" value="ECO:0007669"/>
    <property type="project" value="TreeGrafter"/>
</dbReference>
<dbReference type="Pfam" id="PF16198">
    <property type="entry name" value="TruB_C_2"/>
    <property type="match status" value="1"/>
</dbReference>
<dbReference type="NCBIfam" id="NF003280">
    <property type="entry name" value="PRK04270.1"/>
    <property type="match status" value="1"/>
</dbReference>
<dbReference type="SMART" id="SM00359">
    <property type="entry name" value="PUA"/>
    <property type="match status" value="1"/>
</dbReference>
<accession>A8MA72</accession>
<comment type="similarity">
    <text evidence="5 6">Belongs to the pseudouridine synthase TruB family. Type 2 subfamily.</text>
</comment>
<dbReference type="Pfam" id="PF01509">
    <property type="entry name" value="TruB_N"/>
    <property type="match status" value="1"/>
</dbReference>
<dbReference type="EC" id="5.4.99.25" evidence="6"/>
<dbReference type="EMBL" id="CP000852">
    <property type="protein sequence ID" value="ABW01004.1"/>
    <property type="molecule type" value="Genomic_DNA"/>
</dbReference>
<evidence type="ECO:0000259" key="7">
    <source>
        <dbReference type="SMART" id="SM00359"/>
    </source>
</evidence>
<dbReference type="PROSITE" id="PS50890">
    <property type="entry name" value="PUA"/>
    <property type="match status" value="1"/>
</dbReference>
<dbReference type="SUPFAM" id="SSF88697">
    <property type="entry name" value="PUA domain-like"/>
    <property type="match status" value="1"/>
</dbReference>
<dbReference type="HOGENOM" id="CLU_032087_3_0_2"/>
<dbReference type="InterPro" id="IPR002478">
    <property type="entry name" value="PUA"/>
</dbReference>
<dbReference type="GO" id="GO:0031118">
    <property type="term" value="P:rRNA pseudouridine synthesis"/>
    <property type="evidence" value="ECO:0007669"/>
    <property type="project" value="TreeGrafter"/>
</dbReference>